<dbReference type="InterPro" id="IPR013103">
    <property type="entry name" value="RVT_2"/>
</dbReference>
<name>Q9ZRT6_CROVR</name>
<organism evidence="2">
    <name type="scientific">Crocus vernus</name>
    <name type="common">Dutch crocus</name>
    <dbReference type="NCBI Taxonomy" id="87752"/>
    <lineage>
        <taxon>Eukaryota</taxon>
        <taxon>Viridiplantae</taxon>
        <taxon>Streptophyta</taxon>
        <taxon>Embryophyta</taxon>
        <taxon>Tracheophyta</taxon>
        <taxon>Spermatophyta</taxon>
        <taxon>Magnoliopsida</taxon>
        <taxon>Liliopsida</taxon>
        <taxon>Asparagales</taxon>
        <taxon>Iridaceae</taxon>
        <taxon>Crocoideae</taxon>
        <taxon>Croceae</taxon>
        <taxon>Crocus</taxon>
    </lineage>
</organism>
<feature type="non-terminal residue" evidence="2">
    <location>
        <position position="1"/>
    </location>
</feature>
<feature type="non-terminal residue" evidence="2">
    <location>
        <position position="79"/>
    </location>
</feature>
<dbReference type="GO" id="GO:0003964">
    <property type="term" value="F:RNA-directed DNA polymerase activity"/>
    <property type="evidence" value="ECO:0007669"/>
    <property type="project" value="UniProtKB-KW"/>
</dbReference>
<feature type="domain" description="Reverse transcriptase Ty1/copia-type" evidence="1">
    <location>
        <begin position="6"/>
        <end position="78"/>
    </location>
</feature>
<evidence type="ECO:0000313" key="2">
    <source>
        <dbReference type="EMBL" id="CAA10371.1"/>
    </source>
</evidence>
<keyword evidence="2" id="KW-0548">Nucleotidyltransferase</keyword>
<dbReference type="EMBL" id="AJ131448">
    <property type="protein sequence ID" value="CAA10371.1"/>
    <property type="molecule type" value="Genomic_DNA"/>
</dbReference>
<evidence type="ECO:0000259" key="1">
    <source>
        <dbReference type="Pfam" id="PF07727"/>
    </source>
</evidence>
<dbReference type="AlphaFoldDB" id="Q9ZRT6"/>
<keyword evidence="2" id="KW-0808">Transferase</keyword>
<reference evidence="2" key="1">
    <citation type="journal article" date="2000" name="Ann. Bot.">
        <title>Chromosomal variation in Crocus vernus Hill (Iridaceae) investigated by in situ hybridization of rDNA and a tandemly repeat ed sequence.</title>
        <authorList>
            <person name="Frello S."/>
            <person name="Heslop-Harrison J.S."/>
        </authorList>
    </citation>
    <scope>NUCLEOTIDE SEQUENCE</scope>
</reference>
<protein>
    <submittedName>
        <fullName evidence="2">Reverse transcriptase</fullName>
    </submittedName>
</protein>
<sequence>DLGNVSFDQVITLYGFDQCQDEPCVYKKCNGNDVVFLVLEVDDIFLIGNNVRVLSSVRVCLSKQFDMKDLGEAGYIRGI</sequence>
<accession>Q9ZRT6</accession>
<keyword evidence="2" id="KW-0695">RNA-directed DNA polymerase</keyword>
<proteinExistence type="predicted"/>
<dbReference type="Pfam" id="PF07727">
    <property type="entry name" value="RVT_2"/>
    <property type="match status" value="1"/>
</dbReference>